<evidence type="ECO:0000313" key="8">
    <source>
        <dbReference type="Proteomes" id="UP000048289"/>
    </source>
</evidence>
<evidence type="ECO:0000313" key="6">
    <source>
        <dbReference type="Proteomes" id="UP000044938"/>
    </source>
</evidence>
<dbReference type="Proteomes" id="UP000044938">
    <property type="component" value="Unassembled WGS sequence"/>
</dbReference>
<dbReference type="STRING" id="115862.BBG46_00595"/>
<dbReference type="Pfam" id="PF10604">
    <property type="entry name" value="Polyketide_cyc2"/>
    <property type="match status" value="1"/>
</dbReference>
<dbReference type="EMBL" id="CFOE01000024">
    <property type="protein sequence ID" value="CFE35761.1"/>
    <property type="molecule type" value="Genomic_DNA"/>
</dbReference>
<gene>
    <name evidence="1" type="ORF">ERS007681_00369</name>
    <name evidence="2" type="ORF">ERS007688_01618</name>
    <name evidence="3" type="ORF">ERS007703_01735</name>
    <name evidence="4" type="ORF">ERS007720_03138</name>
</gene>
<dbReference type="Proteomes" id="UP000048289">
    <property type="component" value="Unassembled WGS sequence"/>
</dbReference>
<name>A0A0U0R1C9_MYCTX</name>
<evidence type="ECO:0000313" key="2">
    <source>
        <dbReference type="EMBL" id="CFE49996.1"/>
    </source>
</evidence>
<dbReference type="EMBL" id="CSAJ01000471">
    <property type="protein sequence ID" value="COW71448.1"/>
    <property type="molecule type" value="Genomic_DNA"/>
</dbReference>
<proteinExistence type="predicted"/>
<sequence>MYGPSGVSVYKHAPSRVRLRQTRSTVVKGRSGSLSWRRVRTGDLGLAVWGGREEYRAVKPGTPGIQPKGDMMTVTVVDAGPGRVSRSVEVAAPAAELFAIVADPRRHRELDGSGTVRGNIKVPAKLVVGSKFSTKMKLFGLPYRITSRVTALKPNELVEWSHPLGHRWRWEFESLSPTLTRVTETFDYHAAGAIKNGLKFYEMTGFAKSNAAGIEATLAKLSDQYARGRA</sequence>
<dbReference type="Gene3D" id="3.30.530.20">
    <property type="match status" value="1"/>
</dbReference>
<reference evidence="3" key="1">
    <citation type="submission" date="2015-03" db="EMBL/GenBank/DDBJ databases">
        <authorList>
            <person name="Murphy D."/>
        </authorList>
    </citation>
    <scope>NUCLEOTIDE SEQUENCE [LARGE SCALE GENOMIC DNA]</scope>
    <source>
        <strain evidence="3">K00500041</strain>
    </source>
</reference>
<protein>
    <submittedName>
        <fullName evidence="3">Possible polyketide cyclase/dehydrase</fullName>
    </submittedName>
</protein>
<accession>A0A0U0R1C9</accession>
<dbReference type="InterPro" id="IPR023393">
    <property type="entry name" value="START-like_dom_sf"/>
</dbReference>
<dbReference type="Proteomes" id="UP000046947">
    <property type="component" value="Unassembled WGS sequence"/>
</dbReference>
<dbReference type="CDD" id="cd07825">
    <property type="entry name" value="SRPBCC_7"/>
    <property type="match status" value="1"/>
</dbReference>
<evidence type="ECO:0000313" key="5">
    <source>
        <dbReference type="Proteomes" id="UP000038802"/>
    </source>
</evidence>
<reference evidence="5 6" key="2">
    <citation type="submission" date="2015-03" db="EMBL/GenBank/DDBJ databases">
        <authorList>
            <consortium name="Pathogen Informatics"/>
        </authorList>
    </citation>
    <scope>NUCLEOTIDE SEQUENCE [LARGE SCALE GENOMIC DNA]</scope>
    <source>
        <strain evidence="1 8">G09901357</strain>
        <strain evidence="2 7">H09601792</strain>
        <strain evidence="5">K00500041</strain>
        <strain evidence="4 6">M09401471</strain>
    </source>
</reference>
<dbReference type="FunFam" id="3.30.530.20:FF:000083">
    <property type="entry name" value="Uncharacterized protein MT0096"/>
    <property type="match status" value="1"/>
</dbReference>
<dbReference type="EMBL" id="CFOH01000217">
    <property type="protein sequence ID" value="CFE49996.1"/>
    <property type="molecule type" value="Genomic_DNA"/>
</dbReference>
<evidence type="ECO:0000313" key="3">
    <source>
        <dbReference type="EMBL" id="COV61576.1"/>
    </source>
</evidence>
<organism evidence="3 5">
    <name type="scientific">Mycobacterium tuberculosis</name>
    <dbReference type="NCBI Taxonomy" id="1773"/>
    <lineage>
        <taxon>Bacteria</taxon>
        <taxon>Bacillati</taxon>
        <taxon>Actinomycetota</taxon>
        <taxon>Actinomycetes</taxon>
        <taxon>Mycobacteriales</taxon>
        <taxon>Mycobacteriaceae</taxon>
        <taxon>Mycobacterium</taxon>
        <taxon>Mycobacterium tuberculosis complex</taxon>
    </lineage>
</organism>
<dbReference type="AlphaFoldDB" id="A0A0U0R1C9"/>
<dbReference type="InterPro" id="IPR019587">
    <property type="entry name" value="Polyketide_cyclase/dehydratase"/>
</dbReference>
<dbReference type="EMBL" id="CSAE01000158">
    <property type="protein sequence ID" value="COV61576.1"/>
    <property type="molecule type" value="Genomic_DNA"/>
</dbReference>
<evidence type="ECO:0000313" key="4">
    <source>
        <dbReference type="EMBL" id="COW71448.1"/>
    </source>
</evidence>
<evidence type="ECO:0000313" key="7">
    <source>
        <dbReference type="Proteomes" id="UP000046947"/>
    </source>
</evidence>
<dbReference type="SUPFAM" id="SSF55961">
    <property type="entry name" value="Bet v1-like"/>
    <property type="match status" value="1"/>
</dbReference>
<evidence type="ECO:0000313" key="1">
    <source>
        <dbReference type="EMBL" id="CFE35761.1"/>
    </source>
</evidence>
<dbReference type="Proteomes" id="UP000038802">
    <property type="component" value="Unassembled WGS sequence"/>
</dbReference>